<evidence type="ECO:0000256" key="5">
    <source>
        <dbReference type="ARBA" id="ARBA00022679"/>
    </source>
</evidence>
<evidence type="ECO:0000256" key="1">
    <source>
        <dbReference type="ARBA" id="ARBA00009903"/>
    </source>
</evidence>
<keyword evidence="5" id="KW-0808">Transferase</keyword>
<dbReference type="PANTHER" id="PTHR24351">
    <property type="entry name" value="RIBOSOMAL PROTEIN S6 KINASE"/>
    <property type="match status" value="1"/>
</dbReference>
<dbReference type="PROSITE" id="PS00108">
    <property type="entry name" value="PROTEIN_KINASE_ST"/>
    <property type="match status" value="1"/>
</dbReference>
<evidence type="ECO:0000256" key="6">
    <source>
        <dbReference type="ARBA" id="ARBA00022741"/>
    </source>
</evidence>
<dbReference type="InterPro" id="IPR045270">
    <property type="entry name" value="STKc_AGC"/>
</dbReference>
<sequence length="422" mass="48812">MGNVCQNKSAYQQVVDKPSNSFKFDNLGQSQKFKKRQSEDNQEILCENENLSLALTTENILSPNTKICQDDFKIIKVIGRGTFGKVFMVQKKDSSEIYAMKVLKKSQIHARNLRVKTKSEREILEKIRNPFIVDLFFAFQTEDKLYFIMDFLNGGELFYHLRKDLKFSEKRAKFYAAEIICALECLHSNDIVYRDLKPENIILDCEGHLKITDFGLSKQGLQNQSEEGKTYSFCGTPEYLAPEIITGQGHDKSVDWWSLVILYRFNNFQGALIFEMLSGRPPHYQKNRKQMMSDIVEKRIEMKPYFSVEAKSLLQGLLERDPSKRLGSSDSDAKDLKRHPWFAKINWDKLKAKKIEPPFKPIVSGPSDTRNIDKMFLNEPAKDTPQHQDLSPNTKKINHFDQFTYVANNATNNLTTSEISKK</sequence>
<dbReference type="InterPro" id="IPR011009">
    <property type="entry name" value="Kinase-like_dom_sf"/>
</dbReference>
<keyword evidence="8 11" id="KW-0067">ATP-binding</keyword>
<dbReference type="Gene3D" id="1.10.510.10">
    <property type="entry name" value="Transferase(Phosphotransferase) domain 1"/>
    <property type="match status" value="1"/>
</dbReference>
<dbReference type="GO" id="GO:0004674">
    <property type="term" value="F:protein serine/threonine kinase activity"/>
    <property type="evidence" value="ECO:0007669"/>
    <property type="project" value="UniProtKB-KW"/>
</dbReference>
<evidence type="ECO:0000256" key="11">
    <source>
        <dbReference type="PROSITE-ProRule" id="PRU10141"/>
    </source>
</evidence>
<dbReference type="FunFam" id="1.10.510.10:FF:000008">
    <property type="entry name" value="Non-specific serine/threonine protein kinase"/>
    <property type="match status" value="1"/>
</dbReference>
<dbReference type="SUPFAM" id="SSF56112">
    <property type="entry name" value="Protein kinase-like (PK-like)"/>
    <property type="match status" value="1"/>
</dbReference>
<dbReference type="Gene3D" id="3.30.200.20">
    <property type="entry name" value="Phosphorylase Kinase, domain 1"/>
    <property type="match status" value="1"/>
</dbReference>
<proteinExistence type="inferred from homology"/>
<evidence type="ECO:0000259" key="13">
    <source>
        <dbReference type="PROSITE" id="PS50011"/>
    </source>
</evidence>
<dbReference type="Proteomes" id="UP000039865">
    <property type="component" value="Unassembled WGS sequence"/>
</dbReference>
<comment type="catalytic activity">
    <reaction evidence="10">
        <text>L-seryl-[protein] + ATP = O-phospho-L-seryl-[protein] + ADP + H(+)</text>
        <dbReference type="Rhea" id="RHEA:17989"/>
        <dbReference type="Rhea" id="RHEA-COMP:9863"/>
        <dbReference type="Rhea" id="RHEA-COMP:11604"/>
        <dbReference type="ChEBI" id="CHEBI:15378"/>
        <dbReference type="ChEBI" id="CHEBI:29999"/>
        <dbReference type="ChEBI" id="CHEBI:30616"/>
        <dbReference type="ChEBI" id="CHEBI:83421"/>
        <dbReference type="ChEBI" id="CHEBI:456216"/>
        <dbReference type="EC" id="2.7.11.1"/>
    </reaction>
</comment>
<keyword evidence="6 11" id="KW-0547">Nucleotide-binding</keyword>
<dbReference type="GO" id="GO:0005524">
    <property type="term" value="F:ATP binding"/>
    <property type="evidence" value="ECO:0007669"/>
    <property type="project" value="UniProtKB-UniRule"/>
</dbReference>
<evidence type="ECO:0000256" key="12">
    <source>
        <dbReference type="RuleBase" id="RU000304"/>
    </source>
</evidence>
<dbReference type="EMBL" id="CCKQ01003782">
    <property type="protein sequence ID" value="CDW74925.1"/>
    <property type="molecule type" value="Genomic_DNA"/>
</dbReference>
<dbReference type="InterPro" id="IPR017441">
    <property type="entry name" value="Protein_kinase_ATP_BS"/>
</dbReference>
<evidence type="ECO:0000256" key="9">
    <source>
        <dbReference type="ARBA" id="ARBA00047899"/>
    </source>
</evidence>
<dbReference type="Pfam" id="PF00069">
    <property type="entry name" value="Pkinase"/>
    <property type="match status" value="1"/>
</dbReference>
<comment type="catalytic activity">
    <reaction evidence="9">
        <text>L-threonyl-[protein] + ATP = O-phospho-L-threonyl-[protein] + ADP + H(+)</text>
        <dbReference type="Rhea" id="RHEA:46608"/>
        <dbReference type="Rhea" id="RHEA-COMP:11060"/>
        <dbReference type="Rhea" id="RHEA-COMP:11605"/>
        <dbReference type="ChEBI" id="CHEBI:15378"/>
        <dbReference type="ChEBI" id="CHEBI:30013"/>
        <dbReference type="ChEBI" id="CHEBI:30616"/>
        <dbReference type="ChEBI" id="CHEBI:61977"/>
        <dbReference type="ChEBI" id="CHEBI:456216"/>
        <dbReference type="EC" id="2.7.11.1"/>
    </reaction>
</comment>
<evidence type="ECO:0000256" key="7">
    <source>
        <dbReference type="ARBA" id="ARBA00022777"/>
    </source>
</evidence>
<organism evidence="15 16">
    <name type="scientific">Stylonychia lemnae</name>
    <name type="common">Ciliate</name>
    <dbReference type="NCBI Taxonomy" id="5949"/>
    <lineage>
        <taxon>Eukaryota</taxon>
        <taxon>Sar</taxon>
        <taxon>Alveolata</taxon>
        <taxon>Ciliophora</taxon>
        <taxon>Intramacronucleata</taxon>
        <taxon>Spirotrichea</taxon>
        <taxon>Stichotrichia</taxon>
        <taxon>Sporadotrichida</taxon>
        <taxon>Oxytrichidae</taxon>
        <taxon>Stylonychinae</taxon>
        <taxon>Stylonychia</taxon>
    </lineage>
</organism>
<keyword evidence="7 15" id="KW-0418">Kinase</keyword>
<comment type="similarity">
    <text evidence="1">Belongs to the protein kinase superfamily. AGC Ser/Thr protein kinase family.</text>
</comment>
<keyword evidence="16" id="KW-1185">Reference proteome</keyword>
<dbReference type="OMA" id="TGPCDIS"/>
<dbReference type="GO" id="GO:0106310">
    <property type="term" value="F:protein serine kinase activity"/>
    <property type="evidence" value="ECO:0007669"/>
    <property type="project" value="RHEA"/>
</dbReference>
<dbReference type="AlphaFoldDB" id="A0A077ZYH5"/>
<keyword evidence="4" id="KW-0597">Phosphoprotein</keyword>
<dbReference type="PROSITE" id="PS50011">
    <property type="entry name" value="PROTEIN_KINASE_DOM"/>
    <property type="match status" value="1"/>
</dbReference>
<dbReference type="PROSITE" id="PS00107">
    <property type="entry name" value="PROTEIN_KINASE_ATP"/>
    <property type="match status" value="1"/>
</dbReference>
<evidence type="ECO:0000256" key="8">
    <source>
        <dbReference type="ARBA" id="ARBA00022840"/>
    </source>
</evidence>
<gene>
    <name evidence="15" type="primary">Contig2320.g2500</name>
    <name evidence="15" type="ORF">STYLEM_3909</name>
</gene>
<dbReference type="EC" id="2.7.11.1" evidence="2"/>
<evidence type="ECO:0000256" key="4">
    <source>
        <dbReference type="ARBA" id="ARBA00022553"/>
    </source>
</evidence>
<dbReference type="InParanoid" id="A0A077ZYH5"/>
<dbReference type="OrthoDB" id="63267at2759"/>
<dbReference type="InterPro" id="IPR000719">
    <property type="entry name" value="Prot_kinase_dom"/>
</dbReference>
<protein>
    <recommendedName>
        <fullName evidence="2">non-specific serine/threonine protein kinase</fullName>
        <ecNumber evidence="2">2.7.11.1</ecNumber>
    </recommendedName>
</protein>
<evidence type="ECO:0000259" key="14">
    <source>
        <dbReference type="PROSITE" id="PS51285"/>
    </source>
</evidence>
<evidence type="ECO:0000256" key="10">
    <source>
        <dbReference type="ARBA" id="ARBA00048679"/>
    </source>
</evidence>
<evidence type="ECO:0000313" key="15">
    <source>
        <dbReference type="EMBL" id="CDW74925.1"/>
    </source>
</evidence>
<feature type="domain" description="AGC-kinase C-terminal" evidence="14">
    <location>
        <begin position="343"/>
        <end position="415"/>
    </location>
</feature>
<evidence type="ECO:0000256" key="2">
    <source>
        <dbReference type="ARBA" id="ARBA00012513"/>
    </source>
</evidence>
<evidence type="ECO:0000313" key="16">
    <source>
        <dbReference type="Proteomes" id="UP000039865"/>
    </source>
</evidence>
<feature type="domain" description="Protein kinase" evidence="13">
    <location>
        <begin position="72"/>
        <end position="342"/>
    </location>
</feature>
<dbReference type="SMART" id="SM00133">
    <property type="entry name" value="S_TK_X"/>
    <property type="match status" value="1"/>
</dbReference>
<dbReference type="FunFam" id="3.30.200.20:FF:000524">
    <property type="entry name" value="Non-specific serine/threonine protein kinase"/>
    <property type="match status" value="1"/>
</dbReference>
<dbReference type="InterPro" id="IPR000961">
    <property type="entry name" value="AGC-kinase_C"/>
</dbReference>
<evidence type="ECO:0000256" key="3">
    <source>
        <dbReference type="ARBA" id="ARBA00022527"/>
    </source>
</evidence>
<dbReference type="Pfam" id="PF00433">
    <property type="entry name" value="Pkinase_C"/>
    <property type="match status" value="1"/>
</dbReference>
<dbReference type="InterPro" id="IPR008271">
    <property type="entry name" value="Ser/Thr_kinase_AS"/>
</dbReference>
<dbReference type="InterPro" id="IPR017892">
    <property type="entry name" value="Pkinase_C"/>
</dbReference>
<feature type="binding site" evidence="11">
    <location>
        <position position="101"/>
    </location>
    <ligand>
        <name>ATP</name>
        <dbReference type="ChEBI" id="CHEBI:30616"/>
    </ligand>
</feature>
<reference evidence="15 16" key="1">
    <citation type="submission" date="2014-06" db="EMBL/GenBank/DDBJ databases">
        <authorList>
            <person name="Swart Estienne"/>
        </authorList>
    </citation>
    <scope>NUCLEOTIDE SEQUENCE [LARGE SCALE GENOMIC DNA]</scope>
    <source>
        <strain evidence="15 16">130c</strain>
    </source>
</reference>
<accession>A0A077ZYH5</accession>
<dbReference type="CDD" id="cd05123">
    <property type="entry name" value="STKc_AGC"/>
    <property type="match status" value="1"/>
</dbReference>
<dbReference type="PROSITE" id="PS51285">
    <property type="entry name" value="AGC_KINASE_CTER"/>
    <property type="match status" value="1"/>
</dbReference>
<keyword evidence="3 12" id="KW-0723">Serine/threonine-protein kinase</keyword>
<dbReference type="SMART" id="SM00220">
    <property type="entry name" value="S_TKc"/>
    <property type="match status" value="1"/>
</dbReference>
<name>A0A077ZYH5_STYLE</name>